<gene>
    <name evidence="3" type="primary">LOC115628934</name>
</gene>
<dbReference type="GeneID" id="115628934"/>
<dbReference type="OrthoDB" id="8037742at2759"/>
<reference evidence="3" key="1">
    <citation type="submission" date="2025-08" db="UniProtKB">
        <authorList>
            <consortium name="RefSeq"/>
        </authorList>
    </citation>
    <scope>IDENTIFICATION</scope>
    <source>
        <strain evidence="3">11010-0011.00</strain>
        <tissue evidence="3">Whole body</tissue>
    </source>
</reference>
<evidence type="ECO:0000313" key="3">
    <source>
        <dbReference type="RefSeq" id="XP_030381066.1"/>
    </source>
</evidence>
<dbReference type="Proteomes" id="UP000504634">
    <property type="component" value="Unplaced"/>
</dbReference>
<protein>
    <submittedName>
        <fullName evidence="3">Salivary glue protein Sgs-3-like</fullName>
    </submittedName>
</protein>
<evidence type="ECO:0000256" key="1">
    <source>
        <dbReference type="SAM" id="MobiDB-lite"/>
    </source>
</evidence>
<name>A0A6J2TX05_DROLE</name>
<sequence length="220" mass="24964">MQPYRVTIRPEWPPCRQPAICTRTSPRVCGRTSDGVCRRFVNICELLSVNRGVRPLTPGRSTPSPRWTHTRDANCRTVRGLGAANERSCFSPCPRRRVTCPPSRRPVCVRARDTEQCKLLTGACQLRNNNCFTRPRNNWIEVDRRRCGKANVGDKPRACRPVPTVRPTARSSTTRRSTTTRRPTTRRSTRRTTRRTTTPSTDPETPTVRPTPRPTTLASS</sequence>
<feature type="compositionally biased region" description="Basic residues" evidence="1">
    <location>
        <begin position="183"/>
        <end position="194"/>
    </location>
</feature>
<proteinExistence type="predicted"/>
<dbReference type="AlphaFoldDB" id="A0A6J2TX05"/>
<feature type="region of interest" description="Disordered" evidence="1">
    <location>
        <begin position="150"/>
        <end position="220"/>
    </location>
</feature>
<dbReference type="RefSeq" id="XP_030381066.1">
    <property type="nucleotide sequence ID" value="XM_030525206.1"/>
</dbReference>
<accession>A0A6J2TX05</accession>
<feature type="compositionally biased region" description="Low complexity" evidence="1">
    <location>
        <begin position="163"/>
        <end position="182"/>
    </location>
</feature>
<feature type="compositionally biased region" description="Low complexity" evidence="1">
    <location>
        <begin position="195"/>
        <end position="220"/>
    </location>
</feature>
<evidence type="ECO:0000313" key="2">
    <source>
        <dbReference type="Proteomes" id="UP000504634"/>
    </source>
</evidence>
<organism evidence="2 3">
    <name type="scientific">Drosophila lebanonensis</name>
    <name type="common">Fruit fly</name>
    <name type="synonym">Scaptodrosophila lebanonensis</name>
    <dbReference type="NCBI Taxonomy" id="7225"/>
    <lineage>
        <taxon>Eukaryota</taxon>
        <taxon>Metazoa</taxon>
        <taxon>Ecdysozoa</taxon>
        <taxon>Arthropoda</taxon>
        <taxon>Hexapoda</taxon>
        <taxon>Insecta</taxon>
        <taxon>Pterygota</taxon>
        <taxon>Neoptera</taxon>
        <taxon>Endopterygota</taxon>
        <taxon>Diptera</taxon>
        <taxon>Brachycera</taxon>
        <taxon>Muscomorpha</taxon>
        <taxon>Ephydroidea</taxon>
        <taxon>Drosophilidae</taxon>
        <taxon>Scaptodrosophila</taxon>
    </lineage>
</organism>
<keyword evidence="2" id="KW-1185">Reference proteome</keyword>